<dbReference type="EnsemblPlants" id="TuG1812G0700005164.01.T01">
    <property type="protein sequence ID" value="TuG1812G0700005164.01.T01.cds356164"/>
    <property type="gene ID" value="TuG1812G0700005164.01"/>
</dbReference>
<keyword evidence="3" id="KW-1185">Reference proteome</keyword>
<protein>
    <submittedName>
        <fullName evidence="2">Uncharacterized protein</fullName>
    </submittedName>
</protein>
<accession>A0A8R7R614</accession>
<evidence type="ECO:0000313" key="3">
    <source>
        <dbReference type="Proteomes" id="UP000015106"/>
    </source>
</evidence>
<evidence type="ECO:0000256" key="1">
    <source>
        <dbReference type="SAM" id="MobiDB-lite"/>
    </source>
</evidence>
<feature type="region of interest" description="Disordered" evidence="1">
    <location>
        <begin position="119"/>
        <end position="144"/>
    </location>
</feature>
<name>A0A8R7R614_TRIUA</name>
<proteinExistence type="predicted"/>
<reference evidence="2" key="3">
    <citation type="submission" date="2022-06" db="UniProtKB">
        <authorList>
            <consortium name="EnsemblPlants"/>
        </authorList>
    </citation>
    <scope>IDENTIFICATION</scope>
</reference>
<feature type="compositionally biased region" description="Gly residues" evidence="1">
    <location>
        <begin position="129"/>
        <end position="144"/>
    </location>
</feature>
<dbReference type="Gramene" id="TuG1812G0700005164.01.T01">
    <property type="protein sequence ID" value="TuG1812G0700005164.01.T01.cds356164"/>
    <property type="gene ID" value="TuG1812G0700005164.01"/>
</dbReference>
<sequence length="144" mass="15923">MNWNIENIRMVRTYAMQTSYECNDYACIIFIDGWMDQMGQVKSEGHFLPHWLRRRTRSMGTLSWMPRMLALMAVQRHTAASRSASPPRSGQHCSFAGTPILSFTRFSTSAHTPSFSVLIGQRPPPVDGTTGGGRIGGVGTTGGQ</sequence>
<evidence type="ECO:0000313" key="2">
    <source>
        <dbReference type="EnsemblPlants" id="TuG1812G0700005164.01.T01.cds356164"/>
    </source>
</evidence>
<organism evidence="2 3">
    <name type="scientific">Triticum urartu</name>
    <name type="common">Red wild einkorn</name>
    <name type="synonym">Crithodium urartu</name>
    <dbReference type="NCBI Taxonomy" id="4572"/>
    <lineage>
        <taxon>Eukaryota</taxon>
        <taxon>Viridiplantae</taxon>
        <taxon>Streptophyta</taxon>
        <taxon>Embryophyta</taxon>
        <taxon>Tracheophyta</taxon>
        <taxon>Spermatophyta</taxon>
        <taxon>Magnoliopsida</taxon>
        <taxon>Liliopsida</taxon>
        <taxon>Poales</taxon>
        <taxon>Poaceae</taxon>
        <taxon>BOP clade</taxon>
        <taxon>Pooideae</taxon>
        <taxon>Triticodae</taxon>
        <taxon>Triticeae</taxon>
        <taxon>Triticinae</taxon>
        <taxon>Triticum</taxon>
    </lineage>
</organism>
<reference evidence="3" key="1">
    <citation type="journal article" date="2013" name="Nature">
        <title>Draft genome of the wheat A-genome progenitor Triticum urartu.</title>
        <authorList>
            <person name="Ling H.Q."/>
            <person name="Zhao S."/>
            <person name="Liu D."/>
            <person name="Wang J."/>
            <person name="Sun H."/>
            <person name="Zhang C."/>
            <person name="Fan H."/>
            <person name="Li D."/>
            <person name="Dong L."/>
            <person name="Tao Y."/>
            <person name="Gao C."/>
            <person name="Wu H."/>
            <person name="Li Y."/>
            <person name="Cui Y."/>
            <person name="Guo X."/>
            <person name="Zheng S."/>
            <person name="Wang B."/>
            <person name="Yu K."/>
            <person name="Liang Q."/>
            <person name="Yang W."/>
            <person name="Lou X."/>
            <person name="Chen J."/>
            <person name="Feng M."/>
            <person name="Jian J."/>
            <person name="Zhang X."/>
            <person name="Luo G."/>
            <person name="Jiang Y."/>
            <person name="Liu J."/>
            <person name="Wang Z."/>
            <person name="Sha Y."/>
            <person name="Zhang B."/>
            <person name="Wu H."/>
            <person name="Tang D."/>
            <person name="Shen Q."/>
            <person name="Xue P."/>
            <person name="Zou S."/>
            <person name="Wang X."/>
            <person name="Liu X."/>
            <person name="Wang F."/>
            <person name="Yang Y."/>
            <person name="An X."/>
            <person name="Dong Z."/>
            <person name="Zhang K."/>
            <person name="Zhang X."/>
            <person name="Luo M.C."/>
            <person name="Dvorak J."/>
            <person name="Tong Y."/>
            <person name="Wang J."/>
            <person name="Yang H."/>
            <person name="Li Z."/>
            <person name="Wang D."/>
            <person name="Zhang A."/>
            <person name="Wang J."/>
        </authorList>
    </citation>
    <scope>NUCLEOTIDE SEQUENCE</scope>
    <source>
        <strain evidence="3">cv. G1812</strain>
    </source>
</reference>
<dbReference type="AlphaFoldDB" id="A0A8R7R614"/>
<gene>
    <name evidence="2" type="primary">LOC125522110</name>
</gene>
<dbReference type="Proteomes" id="UP000015106">
    <property type="component" value="Chromosome 7"/>
</dbReference>
<reference evidence="2" key="2">
    <citation type="submission" date="2018-03" db="EMBL/GenBank/DDBJ databases">
        <title>The Triticum urartu genome reveals the dynamic nature of wheat genome evolution.</title>
        <authorList>
            <person name="Ling H."/>
            <person name="Ma B."/>
            <person name="Shi X."/>
            <person name="Liu H."/>
            <person name="Dong L."/>
            <person name="Sun H."/>
            <person name="Cao Y."/>
            <person name="Gao Q."/>
            <person name="Zheng S."/>
            <person name="Li Y."/>
            <person name="Yu Y."/>
            <person name="Du H."/>
            <person name="Qi M."/>
            <person name="Li Y."/>
            <person name="Yu H."/>
            <person name="Cui Y."/>
            <person name="Wang N."/>
            <person name="Chen C."/>
            <person name="Wu H."/>
            <person name="Zhao Y."/>
            <person name="Zhang J."/>
            <person name="Li Y."/>
            <person name="Zhou W."/>
            <person name="Zhang B."/>
            <person name="Hu W."/>
            <person name="Eijk M."/>
            <person name="Tang J."/>
            <person name="Witsenboer H."/>
            <person name="Zhao S."/>
            <person name="Li Z."/>
            <person name="Zhang A."/>
            <person name="Wang D."/>
            <person name="Liang C."/>
        </authorList>
    </citation>
    <scope>NUCLEOTIDE SEQUENCE [LARGE SCALE GENOMIC DNA]</scope>
    <source>
        <strain evidence="2">cv. G1812</strain>
    </source>
</reference>